<proteinExistence type="predicted"/>
<dbReference type="InterPro" id="IPR000742">
    <property type="entry name" value="EGF"/>
</dbReference>
<dbReference type="PROSITE" id="PS50026">
    <property type="entry name" value="EGF_3"/>
    <property type="match status" value="3"/>
</dbReference>
<dbReference type="SMART" id="SM00181">
    <property type="entry name" value="EGF"/>
    <property type="match status" value="3"/>
</dbReference>
<dbReference type="PROSITE" id="PS00021">
    <property type="entry name" value="KRINGLE_1"/>
    <property type="match status" value="1"/>
</dbReference>
<dbReference type="Gene3D" id="2.10.25.10">
    <property type="entry name" value="Laminin"/>
    <property type="match status" value="3"/>
</dbReference>
<feature type="domain" description="EGF-like" evidence="12">
    <location>
        <begin position="160"/>
        <end position="197"/>
    </location>
</feature>
<name>A0AAD1TGQ5_PELCU</name>
<dbReference type="InterPro" id="IPR000001">
    <property type="entry name" value="Kringle"/>
</dbReference>
<keyword evidence="5" id="KW-0732">Signal</keyword>
<dbReference type="InterPro" id="IPR013806">
    <property type="entry name" value="Kringle-like"/>
</dbReference>
<dbReference type="Gene3D" id="2.40.20.10">
    <property type="entry name" value="Plasminogen Kringle 4"/>
    <property type="match status" value="1"/>
</dbReference>
<dbReference type="FunFam" id="2.40.20.10:FF:000001">
    <property type="entry name" value="Urokinase-type plasminogen activator"/>
    <property type="match status" value="1"/>
</dbReference>
<dbReference type="InterPro" id="IPR050127">
    <property type="entry name" value="Serine_Proteases_S1"/>
</dbReference>
<dbReference type="InterPro" id="IPR043504">
    <property type="entry name" value="Peptidase_S1_PA_chymotrypsin"/>
</dbReference>
<keyword evidence="7 11" id="KW-0720">Serine protease</keyword>
<organism evidence="15 16">
    <name type="scientific">Pelobates cultripes</name>
    <name type="common">Western spadefoot toad</name>
    <dbReference type="NCBI Taxonomy" id="61616"/>
    <lineage>
        <taxon>Eukaryota</taxon>
        <taxon>Metazoa</taxon>
        <taxon>Chordata</taxon>
        <taxon>Craniata</taxon>
        <taxon>Vertebrata</taxon>
        <taxon>Euteleostomi</taxon>
        <taxon>Amphibia</taxon>
        <taxon>Batrachia</taxon>
        <taxon>Anura</taxon>
        <taxon>Pelobatoidea</taxon>
        <taxon>Pelobatidae</taxon>
        <taxon>Pelobates</taxon>
    </lineage>
</organism>
<evidence type="ECO:0000256" key="10">
    <source>
        <dbReference type="PROSITE-ProRule" id="PRU00121"/>
    </source>
</evidence>
<keyword evidence="16" id="KW-1185">Reference proteome</keyword>
<dbReference type="PROSITE" id="PS00134">
    <property type="entry name" value="TRYPSIN_HIS"/>
    <property type="match status" value="1"/>
</dbReference>
<evidence type="ECO:0000256" key="9">
    <source>
        <dbReference type="PROSITE-ProRule" id="PRU00076"/>
    </source>
</evidence>
<dbReference type="GO" id="GO:0005509">
    <property type="term" value="F:calcium ion binding"/>
    <property type="evidence" value="ECO:0007669"/>
    <property type="project" value="InterPro"/>
</dbReference>
<dbReference type="AlphaFoldDB" id="A0AAD1TGQ5"/>
<dbReference type="Pfam" id="PF00008">
    <property type="entry name" value="EGF"/>
    <property type="match status" value="2"/>
</dbReference>
<dbReference type="GO" id="GO:0004252">
    <property type="term" value="F:serine-type endopeptidase activity"/>
    <property type="evidence" value="ECO:0007669"/>
    <property type="project" value="InterPro"/>
</dbReference>
<evidence type="ECO:0000256" key="1">
    <source>
        <dbReference type="ARBA" id="ARBA00004613"/>
    </source>
</evidence>
<feature type="domain" description="Kringle" evidence="13">
    <location>
        <begin position="241"/>
        <end position="324"/>
    </location>
</feature>
<dbReference type="Pfam" id="PF00089">
    <property type="entry name" value="Trypsin"/>
    <property type="match status" value="1"/>
</dbReference>
<feature type="domain" description="Peptidase S1" evidence="14">
    <location>
        <begin position="386"/>
        <end position="628"/>
    </location>
</feature>
<dbReference type="InterPro" id="IPR018056">
    <property type="entry name" value="Kringle_CS"/>
</dbReference>
<dbReference type="SUPFAM" id="SSF57196">
    <property type="entry name" value="EGF/Laminin"/>
    <property type="match status" value="2"/>
</dbReference>
<dbReference type="InterPro" id="IPR033116">
    <property type="entry name" value="TRYPSIN_SER"/>
</dbReference>
<comment type="caution">
    <text evidence="9">Lacks conserved residue(s) required for the propagation of feature annotation.</text>
</comment>
<feature type="disulfide bond" evidence="9">
    <location>
        <begin position="148"/>
        <end position="157"/>
    </location>
</feature>
<dbReference type="GO" id="GO:0005615">
    <property type="term" value="C:extracellular space"/>
    <property type="evidence" value="ECO:0007669"/>
    <property type="project" value="TreeGrafter"/>
</dbReference>
<evidence type="ECO:0000259" key="13">
    <source>
        <dbReference type="PROSITE" id="PS50070"/>
    </source>
</evidence>
<dbReference type="InterPro" id="IPR001314">
    <property type="entry name" value="Peptidase_S1A"/>
</dbReference>
<dbReference type="PROSITE" id="PS01186">
    <property type="entry name" value="EGF_2"/>
    <property type="match status" value="1"/>
</dbReference>
<dbReference type="PROSITE" id="PS00022">
    <property type="entry name" value="EGF_1"/>
    <property type="match status" value="3"/>
</dbReference>
<dbReference type="PRINTS" id="PR00018">
    <property type="entry name" value="KRINGLE"/>
</dbReference>
<dbReference type="PRINTS" id="PR00722">
    <property type="entry name" value="CHYMOTRYPSIN"/>
</dbReference>
<dbReference type="EMBL" id="OW240922">
    <property type="protein sequence ID" value="CAH2323098.1"/>
    <property type="molecule type" value="Genomic_DNA"/>
</dbReference>
<dbReference type="CDD" id="cd00190">
    <property type="entry name" value="Tryp_SPc"/>
    <property type="match status" value="1"/>
</dbReference>
<evidence type="ECO:0000256" key="4">
    <source>
        <dbReference type="ARBA" id="ARBA00022670"/>
    </source>
</evidence>
<evidence type="ECO:0000313" key="16">
    <source>
        <dbReference type="Proteomes" id="UP001295444"/>
    </source>
</evidence>
<gene>
    <name evidence="15" type="ORF">PECUL_23A057774</name>
</gene>
<keyword evidence="8 9" id="KW-1015">Disulfide bond</keyword>
<dbReference type="PANTHER" id="PTHR24264:SF40">
    <property type="entry name" value="HYALURONAN-BINDING PROTEIN 2"/>
    <property type="match status" value="1"/>
</dbReference>
<feature type="domain" description="EGF-like" evidence="12">
    <location>
        <begin position="122"/>
        <end position="158"/>
    </location>
</feature>
<reference evidence="15" key="1">
    <citation type="submission" date="2022-03" db="EMBL/GenBank/DDBJ databases">
        <authorList>
            <person name="Alioto T."/>
            <person name="Alioto T."/>
            <person name="Gomez Garrido J."/>
        </authorList>
    </citation>
    <scope>NUCLEOTIDE SEQUENCE</scope>
</reference>
<protein>
    <submittedName>
        <fullName evidence="15">Hyaluronan-binding 2 isoform X1</fullName>
    </submittedName>
</protein>
<dbReference type="PROSITE" id="PS50070">
    <property type="entry name" value="KRINGLE_2"/>
    <property type="match status" value="1"/>
</dbReference>
<dbReference type="SMART" id="SM00020">
    <property type="entry name" value="Tryp_SPc"/>
    <property type="match status" value="1"/>
</dbReference>
<dbReference type="CDD" id="cd00108">
    <property type="entry name" value="KR"/>
    <property type="match status" value="1"/>
</dbReference>
<dbReference type="SMART" id="SM00130">
    <property type="entry name" value="KR"/>
    <property type="match status" value="1"/>
</dbReference>
<dbReference type="GO" id="GO:0033993">
    <property type="term" value="P:response to lipid"/>
    <property type="evidence" value="ECO:0007669"/>
    <property type="project" value="UniProtKB-ARBA"/>
</dbReference>
<dbReference type="Proteomes" id="UP001295444">
    <property type="component" value="Chromosome 11"/>
</dbReference>
<accession>A0AAD1TGQ5</accession>
<evidence type="ECO:0000256" key="5">
    <source>
        <dbReference type="ARBA" id="ARBA00022729"/>
    </source>
</evidence>
<dbReference type="PROSITE" id="PS50240">
    <property type="entry name" value="TRYPSIN_DOM"/>
    <property type="match status" value="1"/>
</dbReference>
<keyword evidence="6 11" id="KW-0378">Hydrolase</keyword>
<evidence type="ECO:0000256" key="3">
    <source>
        <dbReference type="ARBA" id="ARBA00022572"/>
    </source>
</evidence>
<evidence type="ECO:0000256" key="2">
    <source>
        <dbReference type="ARBA" id="ARBA00022525"/>
    </source>
</evidence>
<keyword evidence="4 11" id="KW-0645">Protease</keyword>
<dbReference type="Pfam" id="PF00051">
    <property type="entry name" value="Kringle"/>
    <property type="match status" value="1"/>
</dbReference>
<dbReference type="Gene3D" id="2.40.10.10">
    <property type="entry name" value="Trypsin-like serine proteases"/>
    <property type="match status" value="1"/>
</dbReference>
<evidence type="ECO:0000256" key="6">
    <source>
        <dbReference type="ARBA" id="ARBA00022801"/>
    </source>
</evidence>
<evidence type="ECO:0000256" key="11">
    <source>
        <dbReference type="RuleBase" id="RU363034"/>
    </source>
</evidence>
<evidence type="ECO:0000313" key="15">
    <source>
        <dbReference type="EMBL" id="CAH2323098.1"/>
    </source>
</evidence>
<evidence type="ECO:0000256" key="7">
    <source>
        <dbReference type="ARBA" id="ARBA00022825"/>
    </source>
</evidence>
<feature type="disulfide bond" evidence="9">
    <location>
        <begin position="164"/>
        <end position="174"/>
    </location>
</feature>
<dbReference type="FunFam" id="2.40.10.10:FF:000003">
    <property type="entry name" value="Transmembrane serine protease 3"/>
    <property type="match status" value="1"/>
</dbReference>
<dbReference type="CDD" id="cd00054">
    <property type="entry name" value="EGF_CA"/>
    <property type="match status" value="2"/>
</dbReference>
<sequence length="630" mass="70768">MLLVYGGKCKHKDNVTCLLSLIVNVKGESMVNLYWSANRDSVLCSLYLSVRVRLHHYTTYTTMSTWETLLLIGMFYLLFYTPVLQPHPHRTPVFEKLHEKIEKHRKEQEFSLALNYYEYSDVLDPCSLNPCRNHGKCVSTAPGYQCQCNEFFTGDHCEKPITTCTEDLCNHGICVLKKIPPKFQCRCDYPYHGPRCNTAADVCSPNPCKNGGICAVRDNNRFRCICPLHYKGTFCEVGPNDCYRNDGLQYRGHVSYTERGFSCLPWDSFLLAKENMNSFVSGIYMYGIGEHNYCRNPDGEVKPWCYFQDGSGKLSWGLCNVTVCTDNIIYSVPVVRSVNRTTDKPIIATDVKGNITKRNTTFPPQSNTTFSTCGLKDIPTSIRGRIFGGKRTQPGQHPWLASLQLKVSVPLHNAGHICGGTLIAPCWILTAAHCVKTLSEPQIWRVFLGKTDLIKNETYQQSFDVRRIIIHEFYREEPRSLHYDIALMELKKINKTCAKESKFVKKACIANREFAVGKACTIAGWGRMETGFPSQLLDATVQLISHSACSDPKRYGKLIDESMLCAGVPEGGVDACQGDSGGPLICERSAVSQVAGVVSWGELCGVKDKPGVYTHVFKFAQWIESKIKGN</sequence>
<dbReference type="SUPFAM" id="SSF50494">
    <property type="entry name" value="Trypsin-like serine proteases"/>
    <property type="match status" value="1"/>
</dbReference>
<feature type="disulfide bond" evidence="9">
    <location>
        <begin position="187"/>
        <end position="196"/>
    </location>
</feature>
<dbReference type="InterPro" id="IPR018114">
    <property type="entry name" value="TRYPSIN_HIS"/>
</dbReference>
<evidence type="ECO:0000259" key="14">
    <source>
        <dbReference type="PROSITE" id="PS50240"/>
    </source>
</evidence>
<dbReference type="InterPro" id="IPR009003">
    <property type="entry name" value="Peptidase_S1_PA"/>
</dbReference>
<dbReference type="InterPro" id="IPR038178">
    <property type="entry name" value="Kringle_sf"/>
</dbReference>
<dbReference type="PROSITE" id="PS00135">
    <property type="entry name" value="TRYPSIN_SER"/>
    <property type="match status" value="1"/>
</dbReference>
<keyword evidence="3 10" id="KW-0420">Kringle</keyword>
<dbReference type="InterPro" id="IPR001881">
    <property type="entry name" value="EGF-like_Ca-bd_dom"/>
</dbReference>
<dbReference type="InterPro" id="IPR001254">
    <property type="entry name" value="Trypsin_dom"/>
</dbReference>
<dbReference type="GO" id="GO:1901701">
    <property type="term" value="P:cellular response to oxygen-containing compound"/>
    <property type="evidence" value="ECO:0007669"/>
    <property type="project" value="UniProtKB-ARBA"/>
</dbReference>
<feature type="domain" description="EGF-like" evidence="12">
    <location>
        <begin position="199"/>
        <end position="236"/>
    </location>
</feature>
<evidence type="ECO:0000256" key="8">
    <source>
        <dbReference type="ARBA" id="ARBA00023157"/>
    </source>
</evidence>
<dbReference type="GO" id="GO:0006508">
    <property type="term" value="P:proteolysis"/>
    <property type="evidence" value="ECO:0007669"/>
    <property type="project" value="UniProtKB-KW"/>
</dbReference>
<feature type="disulfide bond" evidence="9">
    <location>
        <begin position="226"/>
        <end position="235"/>
    </location>
</feature>
<keyword evidence="2" id="KW-0964">Secreted</keyword>
<keyword evidence="9" id="KW-0245">EGF-like domain</keyword>
<dbReference type="PANTHER" id="PTHR24264">
    <property type="entry name" value="TRYPSIN-RELATED"/>
    <property type="match status" value="1"/>
</dbReference>
<evidence type="ECO:0000259" key="12">
    <source>
        <dbReference type="PROSITE" id="PS50026"/>
    </source>
</evidence>
<comment type="subcellular location">
    <subcellularLocation>
        <location evidence="1">Secreted</location>
    </subcellularLocation>
</comment>
<dbReference type="SUPFAM" id="SSF57440">
    <property type="entry name" value="Kringle-like"/>
    <property type="match status" value="1"/>
</dbReference>
<dbReference type="SMART" id="SM00179">
    <property type="entry name" value="EGF_CA"/>
    <property type="match status" value="2"/>
</dbReference>